<proteinExistence type="predicted"/>
<dbReference type="EMBL" id="GBXM01002603">
    <property type="protein sequence ID" value="JAI05975.1"/>
    <property type="molecule type" value="Transcribed_RNA"/>
</dbReference>
<sequence>MWSQVLALRRLLCVQ</sequence>
<protein>
    <submittedName>
        <fullName evidence="1">Uncharacterized protein</fullName>
    </submittedName>
</protein>
<organism evidence="1">
    <name type="scientific">Anguilla anguilla</name>
    <name type="common">European freshwater eel</name>
    <name type="synonym">Muraena anguilla</name>
    <dbReference type="NCBI Taxonomy" id="7936"/>
    <lineage>
        <taxon>Eukaryota</taxon>
        <taxon>Metazoa</taxon>
        <taxon>Chordata</taxon>
        <taxon>Craniata</taxon>
        <taxon>Vertebrata</taxon>
        <taxon>Euteleostomi</taxon>
        <taxon>Actinopterygii</taxon>
        <taxon>Neopterygii</taxon>
        <taxon>Teleostei</taxon>
        <taxon>Anguilliformes</taxon>
        <taxon>Anguillidae</taxon>
        <taxon>Anguilla</taxon>
    </lineage>
</organism>
<reference evidence="1" key="1">
    <citation type="submission" date="2014-11" db="EMBL/GenBank/DDBJ databases">
        <authorList>
            <person name="Amaro Gonzalez C."/>
        </authorList>
    </citation>
    <scope>NUCLEOTIDE SEQUENCE</scope>
</reference>
<name>A0A0E9XTJ1_ANGAN</name>
<accession>A0A0E9XTJ1</accession>
<reference evidence="1" key="2">
    <citation type="journal article" date="2015" name="Fish Shellfish Immunol.">
        <title>Early steps in the European eel (Anguilla anguilla)-Vibrio vulnificus interaction in the gills: Role of the RtxA13 toxin.</title>
        <authorList>
            <person name="Callol A."/>
            <person name="Pajuelo D."/>
            <person name="Ebbesson L."/>
            <person name="Teles M."/>
            <person name="MacKenzie S."/>
            <person name="Amaro C."/>
        </authorList>
    </citation>
    <scope>NUCLEOTIDE SEQUENCE</scope>
</reference>
<evidence type="ECO:0000313" key="1">
    <source>
        <dbReference type="EMBL" id="JAI05975.1"/>
    </source>
</evidence>